<feature type="compositionally biased region" description="Pro residues" evidence="1">
    <location>
        <begin position="98"/>
        <end position="111"/>
    </location>
</feature>
<name>A0A941IQB8_9ACTN</name>
<sequence>MTRIGITEQGLELRGAGPAMDVPWVAIGQLQVVDGRLRIHLADGRVFDAPEVAEVTAVLKAWRAVTGPHSGRPHDAVPVEFRRAAAARVDLGSVSDAPPQPESRPAQPPPGIYRAGLSSTIVDEQGLVVVRPRKGRLRIPWRAVRNVTAVELTGLRSKWVVRVRLYDRTDHMLPAPSTRKGPRDPEFQRALGEIAAALRASRPAPGEPADHIGKRERRQAAKTIRYE</sequence>
<accession>A0A941IQB8</accession>
<dbReference type="RefSeq" id="WP_212528563.1">
    <property type="nucleotide sequence ID" value="NZ_JAGSOG010000046.1"/>
</dbReference>
<feature type="region of interest" description="Disordered" evidence="1">
    <location>
        <begin position="91"/>
        <end position="112"/>
    </location>
</feature>
<dbReference type="Proteomes" id="UP000675781">
    <property type="component" value="Unassembled WGS sequence"/>
</dbReference>
<evidence type="ECO:0000313" key="3">
    <source>
        <dbReference type="Proteomes" id="UP000675781"/>
    </source>
</evidence>
<gene>
    <name evidence="2" type="ORF">KDL01_12250</name>
</gene>
<feature type="region of interest" description="Disordered" evidence="1">
    <location>
        <begin position="198"/>
        <end position="227"/>
    </location>
</feature>
<organism evidence="2 3">
    <name type="scientific">Actinospica durhamensis</name>
    <dbReference type="NCBI Taxonomy" id="1508375"/>
    <lineage>
        <taxon>Bacteria</taxon>
        <taxon>Bacillati</taxon>
        <taxon>Actinomycetota</taxon>
        <taxon>Actinomycetes</taxon>
        <taxon>Catenulisporales</taxon>
        <taxon>Actinospicaceae</taxon>
        <taxon>Actinospica</taxon>
    </lineage>
</organism>
<dbReference type="AlphaFoldDB" id="A0A941IQB8"/>
<protein>
    <submittedName>
        <fullName evidence="2">Uncharacterized protein</fullName>
    </submittedName>
</protein>
<evidence type="ECO:0000256" key="1">
    <source>
        <dbReference type="SAM" id="MobiDB-lite"/>
    </source>
</evidence>
<comment type="caution">
    <text evidence="2">The sequence shown here is derived from an EMBL/GenBank/DDBJ whole genome shotgun (WGS) entry which is preliminary data.</text>
</comment>
<reference evidence="2" key="1">
    <citation type="submission" date="2021-04" db="EMBL/GenBank/DDBJ databases">
        <title>Genome based classification of Actinospica acidithermotolerans sp. nov., an actinobacterium isolated from an Indonesian hot spring.</title>
        <authorList>
            <person name="Kusuma A.B."/>
            <person name="Putra K.E."/>
            <person name="Nafisah S."/>
            <person name="Loh J."/>
            <person name="Nouioui I."/>
            <person name="Goodfellow M."/>
        </authorList>
    </citation>
    <scope>NUCLEOTIDE SEQUENCE</scope>
    <source>
        <strain evidence="2">CSCA 57</strain>
    </source>
</reference>
<proteinExistence type="predicted"/>
<evidence type="ECO:0000313" key="2">
    <source>
        <dbReference type="EMBL" id="MBR7834042.1"/>
    </source>
</evidence>
<dbReference type="EMBL" id="JAGSOG010000046">
    <property type="protein sequence ID" value="MBR7834042.1"/>
    <property type="molecule type" value="Genomic_DNA"/>
</dbReference>
<keyword evidence="3" id="KW-1185">Reference proteome</keyword>